<dbReference type="InterPro" id="IPR014569">
    <property type="entry name" value="Ubq_cyt-c_CBP3-rel"/>
</dbReference>
<dbReference type="InterPro" id="IPR021150">
    <property type="entry name" value="Ubiq_cyt_c_chap"/>
</dbReference>
<dbReference type="RefSeq" id="WP_107990285.1">
    <property type="nucleotide sequence ID" value="NZ_QAYG01000004.1"/>
</dbReference>
<dbReference type="EMBL" id="QAYG01000004">
    <property type="protein sequence ID" value="PTW60699.1"/>
    <property type="molecule type" value="Genomic_DNA"/>
</dbReference>
<evidence type="ECO:0000256" key="1">
    <source>
        <dbReference type="ARBA" id="ARBA00006407"/>
    </source>
</evidence>
<protein>
    <submittedName>
        <fullName evidence="4">Cytochrome b pre-mRNA-processing protein 3</fullName>
    </submittedName>
</protein>
<dbReference type="PANTHER" id="PTHR12184">
    <property type="entry name" value="UBIQUINOL-CYTOCHROME C REDUCTASE COMPLEX ASSEMBLY FACTOR 1 FAMILY MEMBER"/>
    <property type="match status" value="1"/>
</dbReference>
<accession>A0A2T5VAB7</accession>
<evidence type="ECO:0000313" key="4">
    <source>
        <dbReference type="EMBL" id="PTW60699.1"/>
    </source>
</evidence>
<evidence type="ECO:0000256" key="2">
    <source>
        <dbReference type="ARBA" id="ARBA00006436"/>
    </source>
</evidence>
<dbReference type="Proteomes" id="UP000244081">
    <property type="component" value="Unassembled WGS sequence"/>
</dbReference>
<evidence type="ECO:0000259" key="3">
    <source>
        <dbReference type="Pfam" id="PF03981"/>
    </source>
</evidence>
<dbReference type="PIRSF" id="PIRSF032079">
    <property type="entry name" value="UCP032079"/>
    <property type="match status" value="1"/>
</dbReference>
<dbReference type="InterPro" id="IPR007129">
    <property type="entry name" value="Ubiqinol_cyt_c_chaperone_CPB3"/>
</dbReference>
<proteinExistence type="inferred from homology"/>
<gene>
    <name evidence="4" type="ORF">C8N35_104328</name>
</gene>
<feature type="domain" description="Ubiquinol-cytochrome c chaperone" evidence="3">
    <location>
        <begin position="34"/>
        <end position="176"/>
    </location>
</feature>
<evidence type="ECO:0000313" key="5">
    <source>
        <dbReference type="Proteomes" id="UP000244081"/>
    </source>
</evidence>
<name>A0A2T5VAB7_9HYPH</name>
<comment type="similarity">
    <text evidence="2">Belongs to the UPF0174 family.</text>
</comment>
<keyword evidence="5" id="KW-1185">Reference proteome</keyword>
<comment type="caution">
    <text evidence="4">The sequence shown here is derived from an EMBL/GenBank/DDBJ whole genome shotgun (WGS) entry which is preliminary data.</text>
</comment>
<sequence length="190" mass="20580">MVFSLFRRREDEATRDLYAAIVAQARQPHFFARLCVPDTIDGRFDMIALHATLMFARLKGEGEAAKARAQDVFDTFFRDMDHALRELGASDTSVPRKVTRMAELFYGAADAYMSALGADTAGAGDDALVAALGRNVYGGDGNAKGEAEALARYVRAAVGHLAAQQASQIVAGRIAWVDPAPFVPREQKAE</sequence>
<organism evidence="4 5">
    <name type="scientific">Breoghania corrubedonensis</name>
    <dbReference type="NCBI Taxonomy" id="665038"/>
    <lineage>
        <taxon>Bacteria</taxon>
        <taxon>Pseudomonadati</taxon>
        <taxon>Pseudomonadota</taxon>
        <taxon>Alphaproteobacteria</taxon>
        <taxon>Hyphomicrobiales</taxon>
        <taxon>Stappiaceae</taxon>
        <taxon>Breoghania</taxon>
    </lineage>
</organism>
<comment type="similarity">
    <text evidence="1">Belongs to the CBP3 family.</text>
</comment>
<reference evidence="4 5" key="1">
    <citation type="submission" date="2018-04" db="EMBL/GenBank/DDBJ databases">
        <title>Genomic Encyclopedia of Archaeal and Bacterial Type Strains, Phase II (KMG-II): from individual species to whole genera.</title>
        <authorList>
            <person name="Goeker M."/>
        </authorList>
    </citation>
    <scope>NUCLEOTIDE SEQUENCE [LARGE SCALE GENOMIC DNA]</scope>
    <source>
        <strain evidence="4 5">DSM 23382</strain>
    </source>
</reference>
<dbReference type="Pfam" id="PF03981">
    <property type="entry name" value="Ubiq_cyt_C_chap"/>
    <property type="match status" value="1"/>
</dbReference>
<dbReference type="OrthoDB" id="7158889at2"/>
<dbReference type="PANTHER" id="PTHR12184:SF1">
    <property type="entry name" value="UBIQUINOL-CYTOCHROME-C REDUCTASE COMPLEX ASSEMBLY FACTOR 1"/>
    <property type="match status" value="1"/>
</dbReference>
<dbReference type="AlphaFoldDB" id="A0A2T5VAB7"/>